<evidence type="ECO:0000256" key="3">
    <source>
        <dbReference type="ARBA" id="ARBA00023163"/>
    </source>
</evidence>
<dbReference type="SUPFAM" id="SSF46785">
    <property type="entry name" value="Winged helix' DNA-binding domain"/>
    <property type="match status" value="1"/>
</dbReference>
<organism evidence="5 6">
    <name type="scientific">Candidatus Uhrbacteria bacterium GW2011_GWF2_39_13</name>
    <dbReference type="NCBI Taxonomy" id="1618995"/>
    <lineage>
        <taxon>Bacteria</taxon>
        <taxon>Candidatus Uhriibacteriota</taxon>
    </lineage>
</organism>
<proteinExistence type="predicted"/>
<evidence type="ECO:0000313" key="6">
    <source>
        <dbReference type="Proteomes" id="UP000033935"/>
    </source>
</evidence>
<evidence type="ECO:0000256" key="1">
    <source>
        <dbReference type="ARBA" id="ARBA00023015"/>
    </source>
</evidence>
<dbReference type="Pfam" id="PF00392">
    <property type="entry name" value="GntR"/>
    <property type="match status" value="1"/>
</dbReference>
<name>A0A0G0MHK9_9BACT</name>
<keyword evidence="1" id="KW-0805">Transcription regulation</keyword>
<reference evidence="5 6" key="1">
    <citation type="journal article" date="2015" name="Nature">
        <title>rRNA introns, odd ribosomes, and small enigmatic genomes across a large radiation of phyla.</title>
        <authorList>
            <person name="Brown C.T."/>
            <person name="Hug L.A."/>
            <person name="Thomas B.C."/>
            <person name="Sharon I."/>
            <person name="Castelle C.J."/>
            <person name="Singh A."/>
            <person name="Wilkins M.J."/>
            <person name="Williams K.H."/>
            <person name="Banfield J.F."/>
        </authorList>
    </citation>
    <scope>NUCLEOTIDE SEQUENCE [LARGE SCALE GENOMIC DNA]</scope>
</reference>
<feature type="domain" description="HTH gntR-type" evidence="4">
    <location>
        <begin position="15"/>
        <end position="83"/>
    </location>
</feature>
<keyword evidence="3" id="KW-0804">Transcription</keyword>
<dbReference type="GO" id="GO:0003700">
    <property type="term" value="F:DNA-binding transcription factor activity"/>
    <property type="evidence" value="ECO:0007669"/>
    <property type="project" value="InterPro"/>
</dbReference>
<dbReference type="AlphaFoldDB" id="A0A0G0MHK9"/>
<dbReference type="SUPFAM" id="SSF53822">
    <property type="entry name" value="Periplasmic binding protein-like I"/>
    <property type="match status" value="1"/>
</dbReference>
<dbReference type="Gene3D" id="1.10.10.10">
    <property type="entry name" value="Winged helix-like DNA-binding domain superfamily/Winged helix DNA-binding domain"/>
    <property type="match status" value="1"/>
</dbReference>
<dbReference type="Proteomes" id="UP000033935">
    <property type="component" value="Unassembled WGS sequence"/>
</dbReference>
<dbReference type="GO" id="GO:0000976">
    <property type="term" value="F:transcription cis-regulatory region binding"/>
    <property type="evidence" value="ECO:0007669"/>
    <property type="project" value="TreeGrafter"/>
</dbReference>
<dbReference type="Gene3D" id="3.40.50.2300">
    <property type="match status" value="2"/>
</dbReference>
<evidence type="ECO:0000256" key="2">
    <source>
        <dbReference type="ARBA" id="ARBA00023125"/>
    </source>
</evidence>
<evidence type="ECO:0000313" key="5">
    <source>
        <dbReference type="EMBL" id="KKR03544.1"/>
    </source>
</evidence>
<dbReference type="InterPro" id="IPR036388">
    <property type="entry name" value="WH-like_DNA-bd_sf"/>
</dbReference>
<protein>
    <recommendedName>
        <fullName evidence="4">HTH gntR-type domain-containing protein</fullName>
    </recommendedName>
</protein>
<keyword evidence="2" id="KW-0238">DNA-binding</keyword>
<accession>A0A0G0MHK9</accession>
<dbReference type="InterPro" id="IPR000524">
    <property type="entry name" value="Tscrpt_reg_HTH_GntR"/>
</dbReference>
<dbReference type="PROSITE" id="PS50949">
    <property type="entry name" value="HTH_GNTR"/>
    <property type="match status" value="1"/>
</dbReference>
<dbReference type="InterPro" id="IPR028082">
    <property type="entry name" value="Peripla_BP_I"/>
</dbReference>
<dbReference type="InterPro" id="IPR036390">
    <property type="entry name" value="WH_DNA-bd_sf"/>
</dbReference>
<dbReference type="PANTHER" id="PTHR30146">
    <property type="entry name" value="LACI-RELATED TRANSCRIPTIONAL REPRESSOR"/>
    <property type="match status" value="1"/>
</dbReference>
<evidence type="ECO:0000259" key="4">
    <source>
        <dbReference type="PROSITE" id="PS50949"/>
    </source>
</evidence>
<sequence length="358" mass="41579">MNKFICMEEIRESILPKYYQIYIQLKKEIFFNGYKSGERFFCLRKLQDEYKVNMQTVREAVKLLVGDNFLKIQPSSGLYIGNFKRDKLKVSMGNLWFCQFGKEYNHPYYNSLIAGLQDEAKSYRLNCIVNENSDKAEFLRWFRPETGDGLAVTGELDEELIELLRALPYLRYVIIGNYILPEGTPNIRHNIVNGVQRAIMTASSLGRKKLTLIAGTERKETTQDILKGISLVQDVQYVHGIFSEEEDGYSAMLSLDKRKSSDSILVTEPAFYGLCRYVFENRIKCPDELFVIRFGKNEERNSYDDIAAVNISADKKNLCRHTVEMLFRSQETFLEIPEEVTLSDSLKKVREPEYENIN</sequence>
<dbReference type="EMBL" id="LBWG01000026">
    <property type="protein sequence ID" value="KKR03544.1"/>
    <property type="molecule type" value="Genomic_DNA"/>
</dbReference>
<dbReference type="PANTHER" id="PTHR30146:SF109">
    <property type="entry name" value="HTH-TYPE TRANSCRIPTIONAL REGULATOR GALS"/>
    <property type="match status" value="1"/>
</dbReference>
<gene>
    <name evidence="5" type="ORF">UT30_C0026G0004</name>
</gene>
<comment type="caution">
    <text evidence="5">The sequence shown here is derived from an EMBL/GenBank/DDBJ whole genome shotgun (WGS) entry which is preliminary data.</text>
</comment>